<gene>
    <name evidence="2" type="ORF">DPMN_097851</name>
</gene>
<feature type="region of interest" description="Disordered" evidence="1">
    <location>
        <begin position="19"/>
        <end position="65"/>
    </location>
</feature>
<feature type="region of interest" description="Disordered" evidence="1">
    <location>
        <begin position="77"/>
        <end position="97"/>
    </location>
</feature>
<evidence type="ECO:0000313" key="2">
    <source>
        <dbReference type="EMBL" id="KAH3855286.1"/>
    </source>
</evidence>
<dbReference type="AlphaFoldDB" id="A0A9D4R4X8"/>
<evidence type="ECO:0000256" key="1">
    <source>
        <dbReference type="SAM" id="MobiDB-lite"/>
    </source>
</evidence>
<reference evidence="2" key="2">
    <citation type="submission" date="2020-11" db="EMBL/GenBank/DDBJ databases">
        <authorList>
            <person name="McCartney M.A."/>
            <person name="Auch B."/>
            <person name="Kono T."/>
            <person name="Mallez S."/>
            <person name="Becker A."/>
            <person name="Gohl D.M."/>
            <person name="Silverstein K.A.T."/>
            <person name="Koren S."/>
            <person name="Bechman K.B."/>
            <person name="Herman A."/>
            <person name="Abrahante J.E."/>
            <person name="Garbe J."/>
        </authorList>
    </citation>
    <scope>NUCLEOTIDE SEQUENCE</scope>
    <source>
        <strain evidence="2">Duluth1</strain>
        <tissue evidence="2">Whole animal</tissue>
    </source>
</reference>
<accession>A0A9D4R4X8</accession>
<organism evidence="2 3">
    <name type="scientific">Dreissena polymorpha</name>
    <name type="common">Zebra mussel</name>
    <name type="synonym">Mytilus polymorpha</name>
    <dbReference type="NCBI Taxonomy" id="45954"/>
    <lineage>
        <taxon>Eukaryota</taxon>
        <taxon>Metazoa</taxon>
        <taxon>Spiralia</taxon>
        <taxon>Lophotrochozoa</taxon>
        <taxon>Mollusca</taxon>
        <taxon>Bivalvia</taxon>
        <taxon>Autobranchia</taxon>
        <taxon>Heteroconchia</taxon>
        <taxon>Euheterodonta</taxon>
        <taxon>Imparidentia</taxon>
        <taxon>Neoheterodontei</taxon>
        <taxon>Myida</taxon>
        <taxon>Dreissenoidea</taxon>
        <taxon>Dreissenidae</taxon>
        <taxon>Dreissena</taxon>
    </lineage>
</organism>
<protein>
    <submittedName>
        <fullName evidence="2">Uncharacterized protein</fullName>
    </submittedName>
</protein>
<sequence>MPGSETGQKRLVQLVDLGVDSSSSGDGEGHKMLAGVGGGSGPRIVKPVVRPHSAPSPRTLHKAHKTKTASLFTNKASEAKSSIRGRGRSKYCYTNRG</sequence>
<proteinExistence type="predicted"/>
<evidence type="ECO:0000313" key="3">
    <source>
        <dbReference type="Proteomes" id="UP000828390"/>
    </source>
</evidence>
<name>A0A9D4R4X8_DREPO</name>
<dbReference type="EMBL" id="JAIWYP010000003">
    <property type="protein sequence ID" value="KAH3855286.1"/>
    <property type="molecule type" value="Genomic_DNA"/>
</dbReference>
<reference evidence="2" key="1">
    <citation type="journal article" date="2019" name="bioRxiv">
        <title>The Genome of the Zebra Mussel, Dreissena polymorpha: A Resource for Invasive Species Research.</title>
        <authorList>
            <person name="McCartney M.A."/>
            <person name="Auch B."/>
            <person name="Kono T."/>
            <person name="Mallez S."/>
            <person name="Zhang Y."/>
            <person name="Obille A."/>
            <person name="Becker A."/>
            <person name="Abrahante J.E."/>
            <person name="Garbe J."/>
            <person name="Badalamenti J.P."/>
            <person name="Herman A."/>
            <person name="Mangelson H."/>
            <person name="Liachko I."/>
            <person name="Sullivan S."/>
            <person name="Sone E.D."/>
            <person name="Koren S."/>
            <person name="Silverstein K.A.T."/>
            <person name="Beckman K.B."/>
            <person name="Gohl D.M."/>
        </authorList>
    </citation>
    <scope>NUCLEOTIDE SEQUENCE</scope>
    <source>
        <strain evidence="2">Duluth1</strain>
        <tissue evidence="2">Whole animal</tissue>
    </source>
</reference>
<comment type="caution">
    <text evidence="2">The sequence shown here is derived from an EMBL/GenBank/DDBJ whole genome shotgun (WGS) entry which is preliminary data.</text>
</comment>
<keyword evidence="3" id="KW-1185">Reference proteome</keyword>
<dbReference type="Proteomes" id="UP000828390">
    <property type="component" value="Unassembled WGS sequence"/>
</dbReference>